<dbReference type="GO" id="GO:0016810">
    <property type="term" value="F:hydrolase activity, acting on carbon-nitrogen (but not peptide) bonds"/>
    <property type="evidence" value="ECO:0007669"/>
    <property type="project" value="InterPro"/>
</dbReference>
<feature type="domain" description="Amidohydrolase 3" evidence="1">
    <location>
        <begin position="43"/>
        <end position="491"/>
    </location>
</feature>
<dbReference type="RefSeq" id="WP_184964863.1">
    <property type="nucleotide sequence ID" value="NZ_JACHIN010000006.1"/>
</dbReference>
<dbReference type="Gene3D" id="3.10.310.70">
    <property type="match status" value="1"/>
</dbReference>
<dbReference type="Gene3D" id="2.30.40.10">
    <property type="entry name" value="Urease, subunit C, domain 1"/>
    <property type="match status" value="1"/>
</dbReference>
<organism evidence="2 3">
    <name type="scientific">Nonomuraea endophytica</name>
    <dbReference type="NCBI Taxonomy" id="714136"/>
    <lineage>
        <taxon>Bacteria</taxon>
        <taxon>Bacillati</taxon>
        <taxon>Actinomycetota</taxon>
        <taxon>Actinomycetes</taxon>
        <taxon>Streptosporangiales</taxon>
        <taxon>Streptosporangiaceae</taxon>
        <taxon>Nonomuraea</taxon>
    </lineage>
</organism>
<gene>
    <name evidence="2" type="ORF">HNR40_004821</name>
</gene>
<dbReference type="Gene3D" id="3.20.20.140">
    <property type="entry name" value="Metal-dependent hydrolases"/>
    <property type="match status" value="1"/>
</dbReference>
<evidence type="ECO:0000313" key="3">
    <source>
        <dbReference type="Proteomes" id="UP000568380"/>
    </source>
</evidence>
<dbReference type="InterPro" id="IPR013108">
    <property type="entry name" value="Amidohydro_3"/>
</dbReference>
<evidence type="ECO:0000259" key="1">
    <source>
        <dbReference type="Pfam" id="PF07969"/>
    </source>
</evidence>
<evidence type="ECO:0000313" key="2">
    <source>
        <dbReference type="EMBL" id="MBB5079335.1"/>
    </source>
</evidence>
<dbReference type="InterPro" id="IPR011059">
    <property type="entry name" value="Metal-dep_hydrolase_composite"/>
</dbReference>
<dbReference type="InterPro" id="IPR032466">
    <property type="entry name" value="Metal_Hydrolase"/>
</dbReference>
<accession>A0A7W8A4F0</accession>
<dbReference type="SUPFAM" id="SSF51338">
    <property type="entry name" value="Composite domain of metallo-dependent hydrolases"/>
    <property type="match status" value="1"/>
</dbReference>
<reference evidence="2 3" key="1">
    <citation type="submission" date="2020-08" db="EMBL/GenBank/DDBJ databases">
        <title>Genomic Encyclopedia of Type Strains, Phase IV (KMG-IV): sequencing the most valuable type-strain genomes for metagenomic binning, comparative biology and taxonomic classification.</title>
        <authorList>
            <person name="Goeker M."/>
        </authorList>
    </citation>
    <scope>NUCLEOTIDE SEQUENCE [LARGE SCALE GENOMIC DNA]</scope>
    <source>
        <strain evidence="2 3">DSM 45385</strain>
    </source>
</reference>
<dbReference type="Pfam" id="PF07969">
    <property type="entry name" value="Amidohydro_3"/>
    <property type="match status" value="1"/>
</dbReference>
<comment type="caution">
    <text evidence="2">The sequence shown here is derived from an EMBL/GenBank/DDBJ whole genome shotgun (WGS) entry which is preliminary data.</text>
</comment>
<dbReference type="SUPFAM" id="SSF51556">
    <property type="entry name" value="Metallo-dependent hydrolases"/>
    <property type="match status" value="1"/>
</dbReference>
<protein>
    <recommendedName>
        <fullName evidence="1">Amidohydrolase 3 domain-containing protein</fullName>
    </recommendedName>
</protein>
<dbReference type="AlphaFoldDB" id="A0A7W8A4F0"/>
<dbReference type="PANTHER" id="PTHR22642:SF2">
    <property type="entry name" value="PROTEIN LONG AFTER FAR-RED 3"/>
    <property type="match status" value="1"/>
</dbReference>
<sequence>MTTTTTLLRGARTGPSGPLHDVLVSGGRVANIAESIPAEPGWEVVELAGRTVLPGLWDHHVHFDQWIMARQRLDLSGAASAAEAVALVAERLRTRPPEPGLPLVGYGFRDALWPDAPHRDLLDAAAPESAHVPVVLMSGDLHCCWINSAAAGRYGWQEHPTGILRESEWQAIQQDITDVPAPLLDGWAEVATAEAAARGVVGVVELEAPWRLDAWTRRVRAGNRALRVVCGVWPALLEEAVARGLRTGEVIDGTEGLVEMGPFKVITDGSLNTRTAYCHDPYPGLEDGAHPHGMLLVPPDQLAPMMEKAWAAGLRPAVHAIGDWANNLALDAFERVGAQGAIEHAQLLDDADLGRFARLGVVASVQPEHAMDDRDVADRIWAGRTGRAFAFGALLMAGARLALGSDAPVSPLDPWITMAAAVDRGRDGREPWHPEQAIPIEAAIAASTRTGRAELTTGDEADLVVTGADPFTASGADLRAMPVAATMLGGRWTWRESI</sequence>
<dbReference type="Proteomes" id="UP000568380">
    <property type="component" value="Unassembled WGS sequence"/>
</dbReference>
<dbReference type="PANTHER" id="PTHR22642">
    <property type="entry name" value="IMIDAZOLONEPROPIONASE"/>
    <property type="match status" value="1"/>
</dbReference>
<keyword evidence="3" id="KW-1185">Reference proteome</keyword>
<name>A0A7W8A4F0_9ACTN</name>
<proteinExistence type="predicted"/>
<dbReference type="EMBL" id="JACHIN010000006">
    <property type="protein sequence ID" value="MBB5079335.1"/>
    <property type="molecule type" value="Genomic_DNA"/>
</dbReference>